<protein>
    <submittedName>
        <fullName evidence="1">Type I-E CRISPR-associated protein Cse2/CasB</fullName>
    </submittedName>
</protein>
<reference evidence="1 2" key="1">
    <citation type="submission" date="2022-04" db="EMBL/GenBank/DDBJ databases">
        <title>Genome diversity in the genus Frankia.</title>
        <authorList>
            <person name="Carlos-Shanley C."/>
            <person name="Hahn D."/>
        </authorList>
    </citation>
    <scope>NUCLEOTIDE SEQUENCE [LARGE SCALE GENOMIC DNA]</scope>
    <source>
        <strain evidence="1 2">Ag45/Mut15</strain>
    </source>
</reference>
<dbReference type="InterPro" id="IPR038287">
    <property type="entry name" value="Cse2_sf"/>
</dbReference>
<dbReference type="Pfam" id="PF09485">
    <property type="entry name" value="CRISPR_Cse2"/>
    <property type="match status" value="1"/>
</dbReference>
<dbReference type="InterPro" id="IPR013382">
    <property type="entry name" value="CRISPR-assoc_prot_Cse2"/>
</dbReference>
<dbReference type="EMBL" id="JALKFT010000030">
    <property type="protein sequence ID" value="MCK9878257.1"/>
    <property type="molecule type" value="Genomic_DNA"/>
</dbReference>
<dbReference type="Gene3D" id="1.10.520.40">
    <property type="entry name" value="CRISPR-associated protein Cse2"/>
    <property type="match status" value="1"/>
</dbReference>
<comment type="caution">
    <text evidence="1">The sequence shown here is derived from an EMBL/GenBank/DDBJ whole genome shotgun (WGS) entry which is preliminary data.</text>
</comment>
<sequence length="172" mass="19148">MTTDPDPESTPGLVRYLFDLASSRTSSRPLVAPSGSALAQLRRSMSYPNGIAPDAIPHLVHFTHPNDPREREHYLLAALFALWHTSNPPVRPGKRLGSALKQLAASERTRADTLMARLVSAPREYVAVPARGAITALAAARIPLNWTGLYFDLCRSAEWDKTQRWWATQYWG</sequence>
<dbReference type="RefSeq" id="WP_248826384.1">
    <property type="nucleotide sequence ID" value="NZ_JALKFT010000030.1"/>
</dbReference>
<gene>
    <name evidence="1" type="ORF">MXD59_21210</name>
</gene>
<evidence type="ECO:0000313" key="2">
    <source>
        <dbReference type="Proteomes" id="UP001201873"/>
    </source>
</evidence>
<proteinExistence type="predicted"/>
<keyword evidence="2" id="KW-1185">Reference proteome</keyword>
<dbReference type="Proteomes" id="UP001201873">
    <property type="component" value="Unassembled WGS sequence"/>
</dbReference>
<organism evidence="1 2">
    <name type="scientific">Frankia umida</name>
    <dbReference type="NCBI Taxonomy" id="573489"/>
    <lineage>
        <taxon>Bacteria</taxon>
        <taxon>Bacillati</taxon>
        <taxon>Actinomycetota</taxon>
        <taxon>Actinomycetes</taxon>
        <taxon>Frankiales</taxon>
        <taxon>Frankiaceae</taxon>
        <taxon>Frankia</taxon>
    </lineage>
</organism>
<evidence type="ECO:0000313" key="1">
    <source>
        <dbReference type="EMBL" id="MCK9878257.1"/>
    </source>
</evidence>
<name>A0ABT0K3E9_9ACTN</name>
<accession>A0ABT0K3E9</accession>